<dbReference type="Gene3D" id="3.40.190.10">
    <property type="entry name" value="Periplasmic binding protein-like II"/>
    <property type="match status" value="2"/>
</dbReference>
<dbReference type="PANTHER" id="PTHR43649">
    <property type="entry name" value="ARABINOSE-BINDING PROTEIN-RELATED"/>
    <property type="match status" value="1"/>
</dbReference>
<organism evidence="4 5">
    <name type="scientific">Tessaracoccus aquimaris</name>
    <dbReference type="NCBI Taxonomy" id="1332264"/>
    <lineage>
        <taxon>Bacteria</taxon>
        <taxon>Bacillati</taxon>
        <taxon>Actinomycetota</taxon>
        <taxon>Actinomycetes</taxon>
        <taxon>Propionibacteriales</taxon>
        <taxon>Propionibacteriaceae</taxon>
        <taxon>Tessaracoccus</taxon>
    </lineage>
</organism>
<accession>A0A1Q2CP97</accession>
<dbReference type="KEGG" id="tes:BW730_11060"/>
<feature type="chain" id="PRO_5039607901" evidence="3">
    <location>
        <begin position="22"/>
        <end position="423"/>
    </location>
</feature>
<dbReference type="AlphaFoldDB" id="A0A1Q2CP97"/>
<name>A0A1Q2CP97_9ACTN</name>
<dbReference type="PROSITE" id="PS51257">
    <property type="entry name" value="PROKAR_LIPOPROTEIN"/>
    <property type="match status" value="1"/>
</dbReference>
<evidence type="ECO:0000256" key="3">
    <source>
        <dbReference type="SAM" id="SignalP"/>
    </source>
</evidence>
<dbReference type="STRING" id="1332264.BW730_11060"/>
<dbReference type="InterPro" id="IPR006059">
    <property type="entry name" value="SBP"/>
</dbReference>
<dbReference type="Proteomes" id="UP000188145">
    <property type="component" value="Chromosome"/>
</dbReference>
<evidence type="ECO:0000256" key="1">
    <source>
        <dbReference type="ARBA" id="ARBA00008520"/>
    </source>
</evidence>
<keyword evidence="3" id="KW-0732">Signal</keyword>
<protein>
    <submittedName>
        <fullName evidence="4">ABC transporter substrate-binding protein</fullName>
    </submittedName>
</protein>
<reference evidence="5" key="1">
    <citation type="submission" date="2017-02" db="EMBL/GenBank/DDBJ databases">
        <title>Tessaracoccus aquaemaris sp. nov., isolated from the intestine of a Korean rockfish, Sebastes schlegelii, in a marine aquaculture pond.</title>
        <authorList>
            <person name="Tak E.J."/>
            <person name="Bae J.-W."/>
        </authorList>
    </citation>
    <scope>NUCLEOTIDE SEQUENCE [LARGE SCALE GENOMIC DNA]</scope>
    <source>
        <strain evidence="5">NSG39</strain>
    </source>
</reference>
<keyword evidence="5" id="KW-1185">Reference proteome</keyword>
<dbReference type="SUPFAM" id="SSF53850">
    <property type="entry name" value="Periplasmic binding protein-like II"/>
    <property type="match status" value="1"/>
</dbReference>
<dbReference type="PANTHER" id="PTHR43649:SF29">
    <property type="entry name" value="OSMOPROTECTIVE COMPOUNDS-BINDING PROTEIN GGTB"/>
    <property type="match status" value="1"/>
</dbReference>
<evidence type="ECO:0000313" key="5">
    <source>
        <dbReference type="Proteomes" id="UP000188145"/>
    </source>
</evidence>
<evidence type="ECO:0000313" key="4">
    <source>
        <dbReference type="EMBL" id="AQP47948.1"/>
    </source>
</evidence>
<dbReference type="RefSeq" id="WP_077686277.1">
    <property type="nucleotide sequence ID" value="NZ_CP019606.1"/>
</dbReference>
<evidence type="ECO:0000256" key="2">
    <source>
        <dbReference type="ARBA" id="ARBA00022448"/>
    </source>
</evidence>
<dbReference type="InterPro" id="IPR050490">
    <property type="entry name" value="Bact_solute-bd_prot1"/>
</dbReference>
<keyword evidence="2" id="KW-0813">Transport</keyword>
<feature type="signal peptide" evidence="3">
    <location>
        <begin position="1"/>
        <end position="21"/>
    </location>
</feature>
<comment type="similarity">
    <text evidence="1">Belongs to the bacterial solute-binding protein 1 family.</text>
</comment>
<proteinExistence type="inferred from homology"/>
<dbReference type="Pfam" id="PF01547">
    <property type="entry name" value="SBP_bac_1"/>
    <property type="match status" value="1"/>
</dbReference>
<dbReference type="OrthoDB" id="7937990at2"/>
<sequence>MFGYKKVLAVASAAAMALGLAACGGSGDGADGAGDGKSLTIWQLTLDGDQATAWDALVKGFEAENPGVKVTTENRAVDPHKDALRQAAGTDSVPDIYRYWGGPGLGGELIKANMSLDITKYYDEYKWADSLTSVAVARSELYGGHNGVAFQESSEAIYYNKALFEKAGITELPTTYEELLAAAEKLKAAGITPMEMGGTVNWHVMRLLDALIETECGAEIADKLNQGDGNWGTEPCVTDAFVELKKWGDDYLNQGYMAISQDDSSQLFFTGQAAMALEGDWFGPQAVNGGMSADDFGIFAFPTGTGRIYGFGELLYVTQASKNPDLAAKFLDYMISEDGQAKLGSAFSVISANKNVAPPADAVLANEWSELVSQATGSYLNNDQNFSTAETGEYWRVQNSVLTGSISPEDAGKTFQQWRDANG</sequence>
<dbReference type="EMBL" id="CP019606">
    <property type="protein sequence ID" value="AQP47948.1"/>
    <property type="molecule type" value="Genomic_DNA"/>
</dbReference>
<gene>
    <name evidence="4" type="ORF">BW730_11060</name>
</gene>